<accession>A0ABP0N658</accession>
<evidence type="ECO:0000313" key="1">
    <source>
        <dbReference type="EMBL" id="CAK9059076.1"/>
    </source>
</evidence>
<dbReference type="Proteomes" id="UP001642484">
    <property type="component" value="Unassembled WGS sequence"/>
</dbReference>
<keyword evidence="2" id="KW-1185">Reference proteome</keyword>
<proteinExistence type="predicted"/>
<evidence type="ECO:0000313" key="2">
    <source>
        <dbReference type="Proteomes" id="UP001642484"/>
    </source>
</evidence>
<dbReference type="EMBL" id="CAXAMN010021385">
    <property type="protein sequence ID" value="CAK9059076.1"/>
    <property type="molecule type" value="Genomic_DNA"/>
</dbReference>
<comment type="caution">
    <text evidence="1">The sequence shown here is derived from an EMBL/GenBank/DDBJ whole genome shotgun (WGS) entry which is preliminary data.</text>
</comment>
<protein>
    <submittedName>
        <fullName evidence="1">Uncharacterized protein</fullName>
    </submittedName>
</protein>
<sequence>MAARLHFAAERLLPQLLHSRSFGWWSGGPKRRGEKKRPKFIRVGESLYRVQNYRLAYRRIFGKDIPLQEQYDFAYRQQQAVETNKARHKTKASSSPPFSRRVDAIIYPYERKK</sequence>
<reference evidence="1 2" key="1">
    <citation type="submission" date="2024-02" db="EMBL/GenBank/DDBJ databases">
        <authorList>
            <person name="Chen Y."/>
            <person name="Shah S."/>
            <person name="Dougan E. K."/>
            <person name="Thang M."/>
            <person name="Chan C."/>
        </authorList>
    </citation>
    <scope>NUCLEOTIDE SEQUENCE [LARGE SCALE GENOMIC DNA]</scope>
</reference>
<name>A0ABP0N658_9DINO</name>
<organism evidence="1 2">
    <name type="scientific">Durusdinium trenchii</name>
    <dbReference type="NCBI Taxonomy" id="1381693"/>
    <lineage>
        <taxon>Eukaryota</taxon>
        <taxon>Sar</taxon>
        <taxon>Alveolata</taxon>
        <taxon>Dinophyceae</taxon>
        <taxon>Suessiales</taxon>
        <taxon>Symbiodiniaceae</taxon>
        <taxon>Durusdinium</taxon>
    </lineage>
</organism>
<gene>
    <name evidence="1" type="ORF">CCMP2556_LOCUS29115</name>
</gene>